<keyword evidence="7" id="KW-0539">Nucleus</keyword>
<feature type="region of interest" description="Disordered" evidence="8">
    <location>
        <begin position="142"/>
        <end position="174"/>
    </location>
</feature>
<dbReference type="InterPro" id="IPR036395">
    <property type="entry name" value="Cu_fist_DNA-bd_dom_sf"/>
</dbReference>
<evidence type="ECO:0000256" key="2">
    <source>
        <dbReference type="ARBA" id="ARBA00022723"/>
    </source>
</evidence>
<dbReference type="FunFam" id="3.90.430.10:FF:000001">
    <property type="entry name" value="Copper fist DNA-binding protein"/>
    <property type="match status" value="1"/>
</dbReference>
<dbReference type="SMART" id="SM01090">
    <property type="entry name" value="Copper-fist"/>
    <property type="match status" value="1"/>
</dbReference>
<keyword evidence="2" id="KW-0479">Metal-binding</keyword>
<keyword evidence="3" id="KW-0862">Zinc</keyword>
<comment type="caution">
    <text evidence="10">The sequence shown here is derived from an EMBL/GenBank/DDBJ whole genome shotgun (WGS) entry which is preliminary data.</text>
</comment>
<feature type="region of interest" description="Disordered" evidence="8">
    <location>
        <begin position="379"/>
        <end position="409"/>
    </location>
</feature>
<sequence length="521" mass="56950">MVLIESKKYACETCIKGHRSSGCKHTDRPLYEIKKKGRPITQCSHCRELRAKKQVHVKCTCNEETIAESETTPACSSTSKKGVSKMLESAAFPNGLPEALEASVAVQHLKVASDSDHESCSCPTGEECHCCTPRKAVHRARKKAAVSTPDLTAPNTSTSTSPLPSESPNTSNNVNAANRISELRPLLPKPAHDPSSTLAHSLTRHHPHEKLYSPYGRAYDYIHPNHPIHHNTYPSQVAYRPSSRALSSTSSLAVDDTRSPHMTYPAFDAADVEAWNSFQMAGPTDNVLASLCGCGDGCACPRCFIHKPNADRAGLDASTCAEPDACRGCLDCAPSFSYREVPDTALPISGNPFSLSESDDSNAIDEWIQRLQTSVPSFQPLPASEFESRSRSGSPIGMGSNSSDHVTLPADTLNYQDPPSEMPLLYSNGEQNTYIGRSRSFDDILSTFDTNVPLDLSLYNSQGDGTQGYVSNFQFDFRATSSPTGDLEGLKFDPWSLLFFDISSACTFQMHFLLVRFHRRS</sequence>
<organism evidence="10 11">
    <name type="scientific">Rhodocollybia butyracea</name>
    <dbReference type="NCBI Taxonomy" id="206335"/>
    <lineage>
        <taxon>Eukaryota</taxon>
        <taxon>Fungi</taxon>
        <taxon>Dikarya</taxon>
        <taxon>Basidiomycota</taxon>
        <taxon>Agaricomycotina</taxon>
        <taxon>Agaricomycetes</taxon>
        <taxon>Agaricomycetidae</taxon>
        <taxon>Agaricales</taxon>
        <taxon>Marasmiineae</taxon>
        <taxon>Omphalotaceae</taxon>
        <taxon>Rhodocollybia</taxon>
    </lineage>
</organism>
<reference evidence="10" key="1">
    <citation type="submission" date="2020-11" db="EMBL/GenBank/DDBJ databases">
        <authorList>
            <consortium name="DOE Joint Genome Institute"/>
            <person name="Ahrendt S."/>
            <person name="Riley R."/>
            <person name="Andreopoulos W."/>
            <person name="Labutti K."/>
            <person name="Pangilinan J."/>
            <person name="Ruiz-Duenas F.J."/>
            <person name="Barrasa J.M."/>
            <person name="Sanchez-Garcia M."/>
            <person name="Camarero S."/>
            <person name="Miyauchi S."/>
            <person name="Serrano A."/>
            <person name="Linde D."/>
            <person name="Babiker R."/>
            <person name="Drula E."/>
            <person name="Ayuso-Fernandez I."/>
            <person name="Pacheco R."/>
            <person name="Padilla G."/>
            <person name="Ferreira P."/>
            <person name="Barriuso J."/>
            <person name="Kellner H."/>
            <person name="Castanera R."/>
            <person name="Alfaro M."/>
            <person name="Ramirez L."/>
            <person name="Pisabarro A.G."/>
            <person name="Kuo A."/>
            <person name="Tritt A."/>
            <person name="Lipzen A."/>
            <person name="He G."/>
            <person name="Yan M."/>
            <person name="Ng V."/>
            <person name="Cullen D."/>
            <person name="Martin F."/>
            <person name="Rosso M.-N."/>
            <person name="Henrissat B."/>
            <person name="Hibbett D."/>
            <person name="Martinez A.T."/>
            <person name="Grigoriev I.V."/>
        </authorList>
    </citation>
    <scope>NUCLEOTIDE SEQUENCE</scope>
    <source>
        <strain evidence="10">AH 40177</strain>
    </source>
</reference>
<keyword evidence="6" id="KW-0804">Transcription</keyword>
<keyword evidence="11" id="KW-1185">Reference proteome</keyword>
<evidence type="ECO:0000256" key="6">
    <source>
        <dbReference type="ARBA" id="ARBA00023163"/>
    </source>
</evidence>
<comment type="subcellular location">
    <subcellularLocation>
        <location evidence="1">Nucleus</location>
    </subcellularLocation>
</comment>
<dbReference type="InterPro" id="IPR001083">
    <property type="entry name" value="Cu_fist_DNA-bd_dom"/>
</dbReference>
<dbReference type="GO" id="GO:0006879">
    <property type="term" value="P:intracellular iron ion homeostasis"/>
    <property type="evidence" value="ECO:0007669"/>
    <property type="project" value="TreeGrafter"/>
</dbReference>
<dbReference type="PROSITE" id="PS01119">
    <property type="entry name" value="COPPER_FIST_1"/>
    <property type="match status" value="1"/>
</dbReference>
<dbReference type="InterPro" id="IPR051763">
    <property type="entry name" value="Copper_Homeo_Regul"/>
</dbReference>
<dbReference type="GO" id="GO:0005634">
    <property type="term" value="C:nucleus"/>
    <property type="evidence" value="ECO:0007669"/>
    <property type="project" value="UniProtKB-SubCell"/>
</dbReference>
<dbReference type="GO" id="GO:0005507">
    <property type="term" value="F:copper ion binding"/>
    <property type="evidence" value="ECO:0007669"/>
    <property type="project" value="InterPro"/>
</dbReference>
<feature type="region of interest" description="Disordered" evidence="8">
    <location>
        <begin position="186"/>
        <end position="205"/>
    </location>
</feature>
<dbReference type="Pfam" id="PF00649">
    <property type="entry name" value="Copper-fist"/>
    <property type="match status" value="1"/>
</dbReference>
<keyword evidence="4" id="KW-0186">Copper</keyword>
<dbReference type="PRINTS" id="PR00617">
    <property type="entry name" value="COPPERFIST"/>
</dbReference>
<evidence type="ECO:0000256" key="4">
    <source>
        <dbReference type="ARBA" id="ARBA00023008"/>
    </source>
</evidence>
<dbReference type="Proteomes" id="UP000772434">
    <property type="component" value="Unassembled WGS sequence"/>
</dbReference>
<dbReference type="PANTHER" id="PTHR28088">
    <property type="entry name" value="TRANSCRIPTIONAL ACTIVATOR HAA1-RELATED"/>
    <property type="match status" value="1"/>
</dbReference>
<dbReference type="GO" id="GO:0000978">
    <property type="term" value="F:RNA polymerase II cis-regulatory region sequence-specific DNA binding"/>
    <property type="evidence" value="ECO:0007669"/>
    <property type="project" value="TreeGrafter"/>
</dbReference>
<feature type="domain" description="Copper-fist" evidence="9">
    <location>
        <begin position="1"/>
        <end position="40"/>
    </location>
</feature>
<keyword evidence="5" id="KW-0805">Transcription regulation</keyword>
<evidence type="ECO:0000256" key="1">
    <source>
        <dbReference type="ARBA" id="ARBA00004123"/>
    </source>
</evidence>
<dbReference type="SMART" id="SM00412">
    <property type="entry name" value="Cu_FIST"/>
    <property type="match status" value="1"/>
</dbReference>
<dbReference type="GO" id="GO:0000981">
    <property type="term" value="F:DNA-binding transcription factor activity, RNA polymerase II-specific"/>
    <property type="evidence" value="ECO:0007669"/>
    <property type="project" value="TreeGrafter"/>
</dbReference>
<evidence type="ECO:0000256" key="8">
    <source>
        <dbReference type="SAM" id="MobiDB-lite"/>
    </source>
</evidence>
<dbReference type="GO" id="GO:0045944">
    <property type="term" value="P:positive regulation of transcription by RNA polymerase II"/>
    <property type="evidence" value="ECO:0007669"/>
    <property type="project" value="TreeGrafter"/>
</dbReference>
<dbReference type="AlphaFoldDB" id="A0A9P5Q0Z0"/>
<evidence type="ECO:0000256" key="7">
    <source>
        <dbReference type="ARBA" id="ARBA00023242"/>
    </source>
</evidence>
<dbReference type="EMBL" id="JADNRY010000007">
    <property type="protein sequence ID" value="KAF9076304.1"/>
    <property type="molecule type" value="Genomic_DNA"/>
</dbReference>
<dbReference type="PROSITE" id="PS50073">
    <property type="entry name" value="COPPER_FIST_2"/>
    <property type="match status" value="1"/>
</dbReference>
<evidence type="ECO:0000256" key="5">
    <source>
        <dbReference type="ARBA" id="ARBA00023015"/>
    </source>
</evidence>
<dbReference type="Gene3D" id="3.90.430.10">
    <property type="entry name" value="Copper fist DNA-binding domain"/>
    <property type="match status" value="1"/>
</dbReference>
<dbReference type="OrthoDB" id="5600085at2759"/>
<accession>A0A9P5Q0Z0</accession>
<protein>
    <recommendedName>
        <fullName evidence="9">Copper-fist domain-containing protein</fullName>
    </recommendedName>
</protein>
<evidence type="ECO:0000256" key="3">
    <source>
        <dbReference type="ARBA" id="ARBA00022833"/>
    </source>
</evidence>
<evidence type="ECO:0000259" key="9">
    <source>
        <dbReference type="PROSITE" id="PS50073"/>
    </source>
</evidence>
<gene>
    <name evidence="10" type="ORF">BDP27DRAFT_897645</name>
</gene>
<name>A0A9P5Q0Z0_9AGAR</name>
<evidence type="ECO:0000313" key="11">
    <source>
        <dbReference type="Proteomes" id="UP000772434"/>
    </source>
</evidence>
<proteinExistence type="predicted"/>
<evidence type="ECO:0000313" key="10">
    <source>
        <dbReference type="EMBL" id="KAF9076304.1"/>
    </source>
</evidence>
<dbReference type="GO" id="GO:0006878">
    <property type="term" value="P:intracellular copper ion homeostasis"/>
    <property type="evidence" value="ECO:0007669"/>
    <property type="project" value="TreeGrafter"/>
</dbReference>
<dbReference type="PANTHER" id="PTHR28088:SF5">
    <property type="entry name" value="TRANSCRIPTIONAL ACTIVATOR HAA1-RELATED"/>
    <property type="match status" value="1"/>
</dbReference>
<dbReference type="SUPFAM" id="SSF57879">
    <property type="entry name" value="Zinc domain conserved in yeast copper-regulated transcription factors"/>
    <property type="match status" value="1"/>
</dbReference>
<feature type="compositionally biased region" description="Low complexity" evidence="8">
    <location>
        <begin position="154"/>
        <end position="173"/>
    </location>
</feature>